<gene>
    <name evidence="2" type="ORF">DP108_06590</name>
</gene>
<evidence type="ECO:0000313" key="3">
    <source>
        <dbReference type="Proteomes" id="UP000326207"/>
    </source>
</evidence>
<protein>
    <recommendedName>
        <fullName evidence="1">DUF8048 domain-containing protein</fullName>
    </recommendedName>
</protein>
<dbReference type="AlphaFoldDB" id="A0A5N5UJ91"/>
<comment type="caution">
    <text evidence="2">The sequence shown here is derived from an EMBL/GenBank/DDBJ whole genome shotgun (WGS) entry which is preliminary data.</text>
</comment>
<dbReference type="InterPro" id="IPR058361">
    <property type="entry name" value="DUF8048"/>
</dbReference>
<evidence type="ECO:0000259" key="1">
    <source>
        <dbReference type="Pfam" id="PF26222"/>
    </source>
</evidence>
<dbReference type="Proteomes" id="UP000326207">
    <property type="component" value="Unassembled WGS sequence"/>
</dbReference>
<accession>A0A5N5UJ91</accession>
<sequence length="507" mass="55657">MSDDGPNVYVEGISDMSSVGDPFVGVPISRDIIESTAAQYSIDSDSLASVLQEVRNTSIIETSTLFTGFDPLPVGQNDSGLLYVIAEAEECWDAVAGELELTETGRDAVAAAHHRQVEKVAQGQVQRSGVGFVIYCSEFPTGAVSDIIAVANKTKLTHRQTTIWVLSQYVPDTDAIAHILSLPEPVIQSQLAVVNQATEQSVVEARTLDVPGVLSRIHPSPQSPRWMGLEWSKWFDLRERDELREKLPQLAGLYRVRHSDIPGLMYIGESGAEGGVRERVGISLSAGVGESAPPTANKHGAADQLRQITEVVGGKMEVSVATPPISSNQEHRRAIESALVAVCRRETGRTPMVQLNREPIKQASEGGSKVSQQLIRIAERSSYRVPSWRPWRDVTSENWLGLNWTAGNPLSERDSISSGGTHAFRVWREEHDTHWSQTLHEVGTTGVISSRLFDLQNEYGTETIFSVVKIQELSADTHRRSRELREVRSDLVGAHYLATGSPPVARF</sequence>
<organism evidence="2 3">
    <name type="scientific">Halosegnis rubeus</name>
    <dbReference type="NCBI Taxonomy" id="2212850"/>
    <lineage>
        <taxon>Archaea</taxon>
        <taxon>Methanobacteriati</taxon>
        <taxon>Methanobacteriota</taxon>
        <taxon>Stenosarchaea group</taxon>
        <taxon>Halobacteria</taxon>
        <taxon>Halobacteriales</taxon>
        <taxon>Natronomonadaceae</taxon>
        <taxon>Halosegnis</taxon>
    </lineage>
</organism>
<dbReference type="Pfam" id="PF26222">
    <property type="entry name" value="DUF8048"/>
    <property type="match status" value="1"/>
</dbReference>
<proteinExistence type="predicted"/>
<evidence type="ECO:0000313" key="2">
    <source>
        <dbReference type="EMBL" id="KAB7518829.1"/>
    </source>
</evidence>
<dbReference type="RefSeq" id="WP_152156209.1">
    <property type="nucleotide sequence ID" value="NZ_QMDY01000003.1"/>
</dbReference>
<dbReference type="EMBL" id="QMDY01000003">
    <property type="protein sequence ID" value="KAB7518829.1"/>
    <property type="molecule type" value="Genomic_DNA"/>
</dbReference>
<name>A0A5N5UJ91_9EURY</name>
<reference evidence="2 3" key="1">
    <citation type="submission" date="2019-10" db="EMBL/GenBank/DDBJ databases">
        <title>Unraveling microbial dark matter from salterns through culturing: the case of the genus Halosegnis.</title>
        <authorList>
            <person name="Duran-Viseras A."/>
            <person name="Andrei A.-S."/>
            <person name="Vera-Gargallo B."/>
            <person name="Ghai R."/>
            <person name="Sanchez-Porro C."/>
            <person name="Ventosa A."/>
        </authorList>
    </citation>
    <scope>NUCLEOTIDE SEQUENCE [LARGE SCALE GENOMIC DNA]</scope>
    <source>
        <strain evidence="2 3">F19-13</strain>
    </source>
</reference>
<feature type="domain" description="DUF8048" evidence="1">
    <location>
        <begin position="27"/>
        <end position="127"/>
    </location>
</feature>